<protein>
    <submittedName>
        <fullName evidence="1">Uncharacterized protein</fullName>
    </submittedName>
</protein>
<organism evidence="1 2">
    <name type="scientific">Callosobruchus maculatus</name>
    <name type="common">Southern cowpea weevil</name>
    <name type="synonym">Pulse bruchid</name>
    <dbReference type="NCBI Taxonomy" id="64391"/>
    <lineage>
        <taxon>Eukaryota</taxon>
        <taxon>Metazoa</taxon>
        <taxon>Ecdysozoa</taxon>
        <taxon>Arthropoda</taxon>
        <taxon>Hexapoda</taxon>
        <taxon>Insecta</taxon>
        <taxon>Pterygota</taxon>
        <taxon>Neoptera</taxon>
        <taxon>Endopterygota</taxon>
        <taxon>Coleoptera</taxon>
        <taxon>Polyphaga</taxon>
        <taxon>Cucujiformia</taxon>
        <taxon>Chrysomeloidea</taxon>
        <taxon>Chrysomelidae</taxon>
        <taxon>Bruchinae</taxon>
        <taxon>Bruchini</taxon>
        <taxon>Callosobruchus</taxon>
    </lineage>
</organism>
<keyword evidence="2" id="KW-1185">Reference proteome</keyword>
<reference evidence="1 2" key="1">
    <citation type="submission" date="2019-01" db="EMBL/GenBank/DDBJ databases">
        <authorList>
            <person name="Sayadi A."/>
        </authorList>
    </citation>
    <scope>NUCLEOTIDE SEQUENCE [LARGE SCALE GENOMIC DNA]</scope>
</reference>
<dbReference type="OrthoDB" id="3561125at2759"/>
<sequence>MISDDMVVNMFFSCKCRIAIDTRILYRYNATPRFRMKILQMTSKIRRHGSFITTIFTLMDSRRNRCKNRFMIFDDMVIKMYFPCEDRMAMFTRVLFRCNATPIFSMKSRQMTSQVSYICSFITTMFTMMDFRRN</sequence>
<proteinExistence type="predicted"/>
<gene>
    <name evidence="1" type="ORF">CALMAC_LOCUS7834</name>
</gene>
<evidence type="ECO:0000313" key="1">
    <source>
        <dbReference type="EMBL" id="VEN45353.1"/>
    </source>
</evidence>
<dbReference type="Proteomes" id="UP000410492">
    <property type="component" value="Unassembled WGS sequence"/>
</dbReference>
<dbReference type="EMBL" id="CAACVG010007426">
    <property type="protein sequence ID" value="VEN45353.1"/>
    <property type="molecule type" value="Genomic_DNA"/>
</dbReference>
<evidence type="ECO:0000313" key="2">
    <source>
        <dbReference type="Proteomes" id="UP000410492"/>
    </source>
</evidence>
<accession>A0A653CCB0</accession>
<name>A0A653CCB0_CALMS</name>
<dbReference type="AlphaFoldDB" id="A0A653CCB0"/>